<dbReference type="Proteomes" id="UP000232638">
    <property type="component" value="Chromosome"/>
</dbReference>
<name>A0A2K8U6I8_9GAMM</name>
<protein>
    <recommendedName>
        <fullName evidence="4">Response regulatory domain-containing protein</fullName>
    </recommendedName>
</protein>
<dbReference type="EMBL" id="CP020370">
    <property type="protein sequence ID" value="AUB80661.1"/>
    <property type="molecule type" value="Genomic_DNA"/>
</dbReference>
<evidence type="ECO:0008006" key="4">
    <source>
        <dbReference type="Google" id="ProtNLM"/>
    </source>
</evidence>
<reference evidence="2 3" key="1">
    <citation type="submission" date="2017-03" db="EMBL/GenBank/DDBJ databases">
        <title>Complete genome sequence of Candidatus 'Thiodictyon syntrophicum' sp. nov. strain Cad16T, a photolithoautotroph purple sulfur bacterium isolated from an alpine meromictic lake.</title>
        <authorList>
            <person name="Luedin S.M."/>
            <person name="Pothier J.F."/>
            <person name="Danza F."/>
            <person name="Storelli N."/>
            <person name="Wittwer M."/>
            <person name="Tonolla M."/>
        </authorList>
    </citation>
    <scope>NUCLEOTIDE SEQUENCE [LARGE SCALE GENOMIC DNA]</scope>
    <source>
        <strain evidence="2 3">Cad16T</strain>
    </source>
</reference>
<sequence length="160" mass="16690">MNAQTQVPSARGSVLLLSTDVALVAAMDPHFTGFGLDLAVFDTPAQLGRRVQDQGGPGGGRPPSLLVLVDLLAFPHVEAFASLGADARAGHPARPPLVCLGQPENLRQRLASLRVGAAAWLPRVGATVKAVQNSRQQNGPQKASAERWRGKNRVAAGHAG</sequence>
<evidence type="ECO:0000313" key="3">
    <source>
        <dbReference type="Proteomes" id="UP000232638"/>
    </source>
</evidence>
<feature type="compositionally biased region" description="Polar residues" evidence="1">
    <location>
        <begin position="131"/>
        <end position="141"/>
    </location>
</feature>
<dbReference type="RefSeq" id="WP_100918451.1">
    <property type="nucleotide sequence ID" value="NZ_CP020370.1"/>
</dbReference>
<evidence type="ECO:0000313" key="2">
    <source>
        <dbReference type="EMBL" id="AUB80661.1"/>
    </source>
</evidence>
<proteinExistence type="predicted"/>
<keyword evidence="3" id="KW-1185">Reference proteome</keyword>
<dbReference type="AlphaFoldDB" id="A0A2K8U6I8"/>
<gene>
    <name evidence="2" type="ORF">THSYN_06660</name>
</gene>
<organism evidence="2 3">
    <name type="scientific">Candidatus Thiodictyon syntrophicum</name>
    <dbReference type="NCBI Taxonomy" id="1166950"/>
    <lineage>
        <taxon>Bacteria</taxon>
        <taxon>Pseudomonadati</taxon>
        <taxon>Pseudomonadota</taxon>
        <taxon>Gammaproteobacteria</taxon>
        <taxon>Chromatiales</taxon>
        <taxon>Chromatiaceae</taxon>
        <taxon>Thiodictyon</taxon>
    </lineage>
</organism>
<feature type="region of interest" description="Disordered" evidence="1">
    <location>
        <begin position="131"/>
        <end position="160"/>
    </location>
</feature>
<accession>A0A2K8U6I8</accession>
<dbReference type="KEGG" id="tsy:THSYN_06660"/>
<evidence type="ECO:0000256" key="1">
    <source>
        <dbReference type="SAM" id="MobiDB-lite"/>
    </source>
</evidence>